<dbReference type="Proteomes" id="UP000009286">
    <property type="component" value="Chromosome"/>
</dbReference>
<evidence type="ECO:0000259" key="1">
    <source>
        <dbReference type="Pfam" id="PF13467"/>
    </source>
</evidence>
<dbReference type="EMBL" id="CP002382">
    <property type="protein sequence ID" value="AEP09297.1"/>
    <property type="molecule type" value="Genomic_DNA"/>
</dbReference>
<dbReference type="InterPro" id="IPR027373">
    <property type="entry name" value="RHH_dom"/>
</dbReference>
<proteinExistence type="predicted"/>
<evidence type="ECO:0000313" key="3">
    <source>
        <dbReference type="Proteomes" id="UP000009286"/>
    </source>
</evidence>
<feature type="domain" description="Ribbon-helix-helix" evidence="1">
    <location>
        <begin position="2"/>
        <end position="63"/>
    </location>
</feature>
<keyword evidence="3" id="KW-1185">Reference proteome</keyword>
<dbReference type="STRING" id="856793.MICA_966"/>
<accession>G2KLR8</accession>
<dbReference type="KEGG" id="mai:MICA_966"/>
<dbReference type="Gene3D" id="1.10.3990.20">
    <property type="entry name" value="protein bp1543"/>
    <property type="match status" value="1"/>
</dbReference>
<keyword evidence="2" id="KW-0808">Transferase</keyword>
<dbReference type="Pfam" id="PF13467">
    <property type="entry name" value="RHH_4"/>
    <property type="match status" value="1"/>
</dbReference>
<gene>
    <name evidence="2" type="ordered locus">MICA_966</name>
</gene>
<sequence>MRKHSVKIAGHQTSITLEDEFWAALQSIARTRAQTINDLVTEIDEGRGDHNLSSALRVFVLKTIQGNAQ</sequence>
<dbReference type="GO" id="GO:0016740">
    <property type="term" value="F:transferase activity"/>
    <property type="evidence" value="ECO:0007669"/>
    <property type="project" value="UniProtKB-KW"/>
</dbReference>
<evidence type="ECO:0000313" key="2">
    <source>
        <dbReference type="EMBL" id="AEP09297.1"/>
    </source>
</evidence>
<dbReference type="eggNOG" id="COG4321">
    <property type="taxonomic scope" value="Bacteria"/>
</dbReference>
<dbReference type="RefSeq" id="WP_014102520.1">
    <property type="nucleotide sequence ID" value="NC_016026.1"/>
</dbReference>
<organism evidence="2 3">
    <name type="scientific">Micavibrio aeruginosavorus (strain ARL-13)</name>
    <dbReference type="NCBI Taxonomy" id="856793"/>
    <lineage>
        <taxon>Bacteria</taxon>
        <taxon>Pseudomonadati</taxon>
        <taxon>Bdellovibrionota</taxon>
        <taxon>Bdellovibrionia</taxon>
        <taxon>Bdellovibrionales</taxon>
        <taxon>Pseudobdellovibrionaceae</taxon>
        <taxon>Micavibrio</taxon>
    </lineage>
</organism>
<name>G2KLR8_MICAA</name>
<dbReference type="HOGENOM" id="CLU_155738_3_2_5"/>
<dbReference type="OrthoDB" id="7477016at2"/>
<dbReference type="AlphaFoldDB" id="G2KLR8"/>
<reference evidence="2 3" key="1">
    <citation type="journal article" date="2011" name="BMC Genomics">
        <title>Genomic insights into an obligate epibiotic bacterial predator: Micavibrio aeruginosavorus ARL-13.</title>
        <authorList>
            <person name="Wang Z."/>
            <person name="Kadouri D."/>
            <person name="Wu M."/>
        </authorList>
    </citation>
    <scope>NUCLEOTIDE SEQUENCE [LARGE SCALE GENOMIC DNA]</scope>
    <source>
        <strain evidence="2 3">ARL-13</strain>
    </source>
</reference>
<dbReference type="InterPro" id="IPR038268">
    <property type="entry name" value="RHH_sf"/>
</dbReference>
<protein>
    <submittedName>
        <fullName evidence="2">Putative arylsulfate sulfotransferase-like protein</fullName>
    </submittedName>
</protein>